<protein>
    <submittedName>
        <fullName evidence="4">Uncharacterized protein</fullName>
    </submittedName>
</protein>
<reference evidence="4 5" key="1">
    <citation type="journal article" date="2020" name="Mol. Biol. Evol.">
        <title>Distinct Expression and Methylation Patterns for Genes with Different Fates following a Single Whole-Genome Duplication in Flowering Plants.</title>
        <authorList>
            <person name="Shi T."/>
            <person name="Rahmani R.S."/>
            <person name="Gugger P.F."/>
            <person name="Wang M."/>
            <person name="Li H."/>
            <person name="Zhang Y."/>
            <person name="Li Z."/>
            <person name="Wang Q."/>
            <person name="Van de Peer Y."/>
            <person name="Marchal K."/>
            <person name="Chen J."/>
        </authorList>
    </citation>
    <scope>NUCLEOTIDE SEQUENCE [LARGE SCALE GENOMIC DNA]</scope>
    <source>
        <tissue evidence="4">Leaf</tissue>
    </source>
</reference>
<dbReference type="PANTHER" id="PTHR11240">
    <property type="entry name" value="RIBONUCLEASE T2"/>
    <property type="match status" value="1"/>
</dbReference>
<sequence length="119" mass="13621">MKILYISMALLALIFLCTSHAVETLDAQEVAFYYLVLQWPGSYCRQSKAGCCLPKTGEPERDFFIRSLIPCSQNGKQLKKCSRSPFDKNELSDLLDQLNLYWSNIKCPSNDGRFLWKSA</sequence>
<name>A0A822YIF3_NELNU</name>
<dbReference type="InterPro" id="IPR036430">
    <property type="entry name" value="RNase_T2-like_sf"/>
</dbReference>
<comment type="similarity">
    <text evidence="1 2">Belongs to the RNase T2 family.</text>
</comment>
<dbReference type="SUPFAM" id="SSF55895">
    <property type="entry name" value="Ribonuclease Rh-like"/>
    <property type="match status" value="1"/>
</dbReference>
<evidence type="ECO:0000256" key="1">
    <source>
        <dbReference type="ARBA" id="ARBA00007469"/>
    </source>
</evidence>
<organism evidence="4 5">
    <name type="scientific">Nelumbo nucifera</name>
    <name type="common">Sacred lotus</name>
    <dbReference type="NCBI Taxonomy" id="4432"/>
    <lineage>
        <taxon>Eukaryota</taxon>
        <taxon>Viridiplantae</taxon>
        <taxon>Streptophyta</taxon>
        <taxon>Embryophyta</taxon>
        <taxon>Tracheophyta</taxon>
        <taxon>Spermatophyta</taxon>
        <taxon>Magnoliopsida</taxon>
        <taxon>Proteales</taxon>
        <taxon>Nelumbonaceae</taxon>
        <taxon>Nelumbo</taxon>
    </lineage>
</organism>
<dbReference type="AlphaFoldDB" id="A0A822YIF3"/>
<feature type="chain" id="PRO_5032970078" evidence="3">
    <location>
        <begin position="25"/>
        <end position="119"/>
    </location>
</feature>
<dbReference type="Pfam" id="PF00445">
    <property type="entry name" value="Ribonuclease_T2"/>
    <property type="match status" value="1"/>
</dbReference>
<accession>A0A822YIF3</accession>
<dbReference type="Proteomes" id="UP000607653">
    <property type="component" value="Unassembled WGS sequence"/>
</dbReference>
<feature type="signal peptide" evidence="3">
    <location>
        <begin position="1"/>
        <end position="24"/>
    </location>
</feature>
<keyword evidence="5" id="KW-1185">Reference proteome</keyword>
<evidence type="ECO:0000256" key="3">
    <source>
        <dbReference type="SAM" id="SignalP"/>
    </source>
</evidence>
<dbReference type="Gene3D" id="3.90.730.10">
    <property type="entry name" value="Ribonuclease T2-like"/>
    <property type="match status" value="1"/>
</dbReference>
<keyword evidence="3" id="KW-0732">Signal</keyword>
<proteinExistence type="inferred from homology"/>
<dbReference type="GO" id="GO:0003723">
    <property type="term" value="F:RNA binding"/>
    <property type="evidence" value="ECO:0007669"/>
    <property type="project" value="InterPro"/>
</dbReference>
<dbReference type="InterPro" id="IPR001568">
    <property type="entry name" value="RNase_T2-like"/>
</dbReference>
<evidence type="ECO:0000313" key="5">
    <source>
        <dbReference type="Proteomes" id="UP000607653"/>
    </source>
</evidence>
<dbReference type="GO" id="GO:0033897">
    <property type="term" value="F:ribonuclease T2 activity"/>
    <property type="evidence" value="ECO:0007669"/>
    <property type="project" value="InterPro"/>
</dbReference>
<dbReference type="PANTHER" id="PTHR11240:SF57">
    <property type="entry name" value="OS09G0538000 PROTEIN"/>
    <property type="match status" value="1"/>
</dbReference>
<comment type="caution">
    <text evidence="4">The sequence shown here is derived from an EMBL/GenBank/DDBJ whole genome shotgun (WGS) entry which is preliminary data.</text>
</comment>
<evidence type="ECO:0000313" key="4">
    <source>
        <dbReference type="EMBL" id="DAD32360.1"/>
    </source>
</evidence>
<evidence type="ECO:0000256" key="2">
    <source>
        <dbReference type="RuleBase" id="RU004328"/>
    </source>
</evidence>
<gene>
    <name evidence="4" type="ORF">HUJ06_011211</name>
</gene>
<dbReference type="EMBL" id="DUZY01000003">
    <property type="protein sequence ID" value="DAD32360.1"/>
    <property type="molecule type" value="Genomic_DNA"/>
</dbReference>